<dbReference type="PROSITE" id="PS51783">
    <property type="entry name" value="PH_BEACH"/>
    <property type="match status" value="1"/>
</dbReference>
<protein>
    <submittedName>
        <fullName evidence="4">Uncharacterized protein</fullName>
    </submittedName>
</protein>
<accession>A0AAU9JDG1</accession>
<dbReference type="Pfam" id="PF14844">
    <property type="entry name" value="PH_BEACH"/>
    <property type="match status" value="1"/>
</dbReference>
<dbReference type="InterPro" id="IPR036322">
    <property type="entry name" value="WD40_repeat_dom_sf"/>
</dbReference>
<evidence type="ECO:0000259" key="3">
    <source>
        <dbReference type="PROSITE" id="PS51783"/>
    </source>
</evidence>
<proteinExistence type="predicted"/>
<dbReference type="PROSITE" id="PS50197">
    <property type="entry name" value="BEACH"/>
    <property type="match status" value="1"/>
</dbReference>
<reference evidence="4" key="1">
    <citation type="submission" date="2021-09" db="EMBL/GenBank/DDBJ databases">
        <authorList>
            <consortium name="AG Swart"/>
            <person name="Singh M."/>
            <person name="Singh A."/>
            <person name="Seah K."/>
            <person name="Emmerich C."/>
        </authorList>
    </citation>
    <scope>NUCLEOTIDE SEQUENCE</scope>
    <source>
        <strain evidence="4">ATCC30299</strain>
    </source>
</reference>
<dbReference type="CDD" id="cd06071">
    <property type="entry name" value="Beach"/>
    <property type="match status" value="1"/>
</dbReference>
<dbReference type="Gene3D" id="2.130.10.10">
    <property type="entry name" value="YVTN repeat-like/Quinoprotein amine dehydrogenase"/>
    <property type="match status" value="1"/>
</dbReference>
<feature type="domain" description="BEACH" evidence="2">
    <location>
        <begin position="1086"/>
        <end position="1376"/>
    </location>
</feature>
<comment type="caution">
    <text evidence="4">The sequence shown here is derived from an EMBL/GenBank/DDBJ whole genome shotgun (WGS) entry which is preliminary data.</text>
</comment>
<dbReference type="SMART" id="SM00320">
    <property type="entry name" value="WD40"/>
    <property type="match status" value="3"/>
</dbReference>
<dbReference type="SMART" id="SM01026">
    <property type="entry name" value="Beach"/>
    <property type="match status" value="1"/>
</dbReference>
<dbReference type="InterPro" id="IPR011993">
    <property type="entry name" value="PH-like_dom_sf"/>
</dbReference>
<evidence type="ECO:0000313" key="4">
    <source>
        <dbReference type="EMBL" id="CAG9323563.1"/>
    </source>
</evidence>
<dbReference type="InterPro" id="IPR050865">
    <property type="entry name" value="BEACH_Domain"/>
</dbReference>
<feature type="region of interest" description="Disordered" evidence="1">
    <location>
        <begin position="932"/>
        <end position="956"/>
    </location>
</feature>
<dbReference type="InterPro" id="IPR036372">
    <property type="entry name" value="BEACH_dom_sf"/>
</dbReference>
<evidence type="ECO:0000313" key="5">
    <source>
        <dbReference type="Proteomes" id="UP001162131"/>
    </source>
</evidence>
<dbReference type="InterPro" id="IPR001680">
    <property type="entry name" value="WD40_rpt"/>
</dbReference>
<dbReference type="InterPro" id="IPR023362">
    <property type="entry name" value="PH-BEACH_dom"/>
</dbReference>
<evidence type="ECO:0000259" key="2">
    <source>
        <dbReference type="PROSITE" id="PS50197"/>
    </source>
</evidence>
<organism evidence="4 5">
    <name type="scientific">Blepharisma stoltei</name>
    <dbReference type="NCBI Taxonomy" id="1481888"/>
    <lineage>
        <taxon>Eukaryota</taxon>
        <taxon>Sar</taxon>
        <taxon>Alveolata</taxon>
        <taxon>Ciliophora</taxon>
        <taxon>Postciliodesmatophora</taxon>
        <taxon>Heterotrichea</taxon>
        <taxon>Heterotrichida</taxon>
        <taxon>Blepharismidae</taxon>
        <taxon>Blepharisma</taxon>
    </lineage>
</organism>
<gene>
    <name evidence="4" type="ORF">BSTOLATCC_MIC34212</name>
</gene>
<dbReference type="SUPFAM" id="SSF50978">
    <property type="entry name" value="WD40 repeat-like"/>
    <property type="match status" value="1"/>
</dbReference>
<dbReference type="PANTHER" id="PTHR13743">
    <property type="entry name" value="BEIGE/BEACH-RELATED"/>
    <property type="match status" value="1"/>
</dbReference>
<dbReference type="SUPFAM" id="SSF50729">
    <property type="entry name" value="PH domain-like"/>
    <property type="match status" value="1"/>
</dbReference>
<dbReference type="Gene3D" id="2.30.29.30">
    <property type="entry name" value="Pleckstrin-homology domain (PH domain)/Phosphotyrosine-binding domain (PTB)"/>
    <property type="match status" value="1"/>
</dbReference>
<dbReference type="Proteomes" id="UP001162131">
    <property type="component" value="Unassembled WGS sequence"/>
</dbReference>
<evidence type="ECO:0000256" key="1">
    <source>
        <dbReference type="SAM" id="MobiDB-lite"/>
    </source>
</evidence>
<dbReference type="Pfam" id="PF02138">
    <property type="entry name" value="Beach"/>
    <property type="match status" value="1"/>
</dbReference>
<name>A0AAU9JDG1_9CILI</name>
<sequence>MIKKCDNQGIVWIIKIIGSISQVSNYFKSQIVWFNSFIENFCVALEESSIDPNQDFFNSCTNLINNLEWSRLNKDSNSFQFYYQLKAFNSIFLSKILWVKLTSSTLREWLKFLSEQIPLHFTFSIKEMVILFSFLNTVESIVYKEQDTLLVEDFYNLVLQMLYKMLIRENKIFNTEAFIGVLMKMADSDGHTVLLEKFLQYLCKVSLPIEKFNELYVVMLNLLEDHRENLNIRQSLIKIMIKLVLKSIPNIPEITKVKYIIQNLYLDLDRCLHNEISFGVYTSIVRIISKVMYFSNTTAMIENFKSFIDLITSRIPKTENIQDKTEIIDNLTGKAKEFVGFALSLHDRPNFPQWLIDTHDATLVYGLALSIFSLINYLPNYNQLKTYLFGVADNSGYEKALDLFLLLLHNIKDKFKNNIRWFLELLGVLEDLTNPAFIETEPILSGKFRTILREIIQISKELKLLSLNQPNLPILNFLTLSNLFNESRQLKKYDRSAIYIRDGGFIRFILKFIFLSLDFEQNDETIENLKCLMKFWNEKHTSKLPKKELSRCERLTKLYTNYPKDQSNLLSADFLKLYIFTEIAEIIFHNNSVSLLDFLSKFILQFNICNLLLEVLNSLTSEDLVNFHNLEVSLDKHFHGTSKSYHLIHFRNRISKNILEKIRNTSPIRNSGSVVDFYINDQNLISDFKKALTKEVNKLINSLENFEVMVQVLTSDDWIKNVHLFLLAFTSMKINFLTIIVPNFKYSYPEMESPYLSKSFHTPVRTSSNNDKYEETAELQFDEYLKLIGKSYRREKGEIRLIEKEFERKEEYDKILYSKQNKEIEKTMKALIENPGENTNYFSIINRCDSEGKMPFLKEWSRQKLIFESNSAEIKRQNDTFQSKTIFDEIDNSQEFSKNLAILEQGISTKISSDEKSDPSSYASEAEIIEEIKESEDSENENERFTETQKNTPSVINEQSVESELDLYLSNINPSSEINYNCARLKIKGLYRGVLKFIDNYIVFINEDTRKNSQSEATSKPYEKAIKKIWSIIEIQEIYPRRYIHSHTAIEIFLKSGKTIYFTFDDKEAREGVINYLNDKLRPYSVQAHNGGALKKYTKCWKTGSISNFEYLMILNKFASRSFNDLSQYPIFPWVLKCYDRDIDFEDPSIYRDFKLPAGAQTEERKRDAARKYTMCMESGMPPFHHGTHYSNGGLVLHYLERIEPYTAQAKILHGGNFDVADRQFNSIQAAWDNITGIAGETKELIPELFYLPEILVNLNNLDLGTKQNGKPAWDVDFPSWSKSQYDFIIKHRKALESAYVSENLHNWIDLIFGYKQTGSNAVDALNVFFATTYEDNFQKIINNSEDQDFKQTIKDQAIHFGQTPIQLFKRSHTKRDTKEKSKAGSIINKIKNSVTNWTESFHSNGKIMNILASQKIFVIIKYFESKIVLVKFKNKGDLKIDFLNPKEIELEGTQWMLDEKLIDTSLFQIIKEEGIVSGGYIDKTFKIHNFDGYLIGSYSYHMNLVSAIAVAKSKIITGSFDTSIVSWRIGNTINDKIRRENLNYAGHISEIRQLTVSEGYQILVSLGFDNTVMVHNLRNSELIKKLQFNSKINEIVFSELGLIIACGLDGTFVKTLNGYDLNIRPRTKNIKNTDISSSGEVLLFTSQEGVSIFELLSSNNESEYILSTEEFSNSKFSASQDYLICYQNRADDFVVSTLE</sequence>
<keyword evidence="5" id="KW-1185">Reference proteome</keyword>
<dbReference type="EMBL" id="CAJZBQ010000034">
    <property type="protein sequence ID" value="CAG9323563.1"/>
    <property type="molecule type" value="Genomic_DNA"/>
</dbReference>
<feature type="domain" description="BEACH-type PH" evidence="3">
    <location>
        <begin position="971"/>
        <end position="1078"/>
    </location>
</feature>
<dbReference type="InterPro" id="IPR015943">
    <property type="entry name" value="WD40/YVTN_repeat-like_dom_sf"/>
</dbReference>
<dbReference type="Gene3D" id="1.10.1540.10">
    <property type="entry name" value="BEACH domain"/>
    <property type="match status" value="1"/>
</dbReference>
<dbReference type="InterPro" id="IPR000409">
    <property type="entry name" value="BEACH_dom"/>
</dbReference>
<dbReference type="SUPFAM" id="SSF81837">
    <property type="entry name" value="BEACH domain"/>
    <property type="match status" value="1"/>
</dbReference>